<gene>
    <name evidence="1" type="ORF">CEXT_222961</name>
</gene>
<reference evidence="1 2" key="1">
    <citation type="submission" date="2021-06" db="EMBL/GenBank/DDBJ databases">
        <title>Caerostris extrusa draft genome.</title>
        <authorList>
            <person name="Kono N."/>
            <person name="Arakawa K."/>
        </authorList>
    </citation>
    <scope>NUCLEOTIDE SEQUENCE [LARGE SCALE GENOMIC DNA]</scope>
</reference>
<accession>A0AAV4U703</accession>
<comment type="caution">
    <text evidence="1">The sequence shown here is derived from an EMBL/GenBank/DDBJ whole genome shotgun (WGS) entry which is preliminary data.</text>
</comment>
<dbReference type="Proteomes" id="UP001054945">
    <property type="component" value="Unassembled WGS sequence"/>
</dbReference>
<dbReference type="EMBL" id="BPLR01012376">
    <property type="protein sequence ID" value="GIY53588.1"/>
    <property type="molecule type" value="Genomic_DNA"/>
</dbReference>
<keyword evidence="2" id="KW-1185">Reference proteome</keyword>
<protein>
    <submittedName>
        <fullName evidence="1">Uncharacterized protein</fullName>
    </submittedName>
</protein>
<sequence>MPIAEPGFLPGFQQTFDQRTVTINPTAQPSNASAQIIFSKMPHTKEMPSYFSSVCRNFSESGPELTNLISQYSETSVEIPILSIQDAQYNSMNQAPKPITFIAQHPSLLPH</sequence>
<name>A0AAV4U703_CAEEX</name>
<evidence type="ECO:0000313" key="2">
    <source>
        <dbReference type="Proteomes" id="UP001054945"/>
    </source>
</evidence>
<organism evidence="1 2">
    <name type="scientific">Caerostris extrusa</name>
    <name type="common">Bark spider</name>
    <name type="synonym">Caerostris bankana</name>
    <dbReference type="NCBI Taxonomy" id="172846"/>
    <lineage>
        <taxon>Eukaryota</taxon>
        <taxon>Metazoa</taxon>
        <taxon>Ecdysozoa</taxon>
        <taxon>Arthropoda</taxon>
        <taxon>Chelicerata</taxon>
        <taxon>Arachnida</taxon>
        <taxon>Araneae</taxon>
        <taxon>Araneomorphae</taxon>
        <taxon>Entelegynae</taxon>
        <taxon>Araneoidea</taxon>
        <taxon>Araneidae</taxon>
        <taxon>Caerostris</taxon>
    </lineage>
</organism>
<proteinExistence type="predicted"/>
<dbReference type="AlphaFoldDB" id="A0AAV4U703"/>
<evidence type="ECO:0000313" key="1">
    <source>
        <dbReference type="EMBL" id="GIY53588.1"/>
    </source>
</evidence>